<comment type="caution">
    <text evidence="2">The sequence shown here is derived from an EMBL/GenBank/DDBJ whole genome shotgun (WGS) entry which is preliminary data.</text>
</comment>
<dbReference type="InterPro" id="IPR000182">
    <property type="entry name" value="GNAT_dom"/>
</dbReference>
<dbReference type="SUPFAM" id="SSF55729">
    <property type="entry name" value="Acyl-CoA N-acyltransferases (Nat)"/>
    <property type="match status" value="1"/>
</dbReference>
<dbReference type="OrthoDB" id="9127144at2"/>
<name>A0A086AFB2_9FLAO</name>
<organism evidence="2 3">
    <name type="scientific">Chryseobacterium piperi</name>
    <dbReference type="NCBI Taxonomy" id="558152"/>
    <lineage>
        <taxon>Bacteria</taxon>
        <taxon>Pseudomonadati</taxon>
        <taxon>Bacteroidota</taxon>
        <taxon>Flavobacteriia</taxon>
        <taxon>Flavobacteriales</taxon>
        <taxon>Weeksellaceae</taxon>
        <taxon>Chryseobacterium group</taxon>
        <taxon>Chryseobacterium</taxon>
    </lineage>
</organism>
<dbReference type="Gene3D" id="3.40.630.30">
    <property type="match status" value="1"/>
</dbReference>
<dbReference type="InterPro" id="IPR016181">
    <property type="entry name" value="Acyl_CoA_acyltransferase"/>
</dbReference>
<dbReference type="EMBL" id="JPRJ01000058">
    <property type="protein sequence ID" value="KFF15376.1"/>
    <property type="molecule type" value="Genomic_DNA"/>
</dbReference>
<dbReference type="eggNOG" id="COG0456">
    <property type="taxonomic scope" value="Bacteria"/>
</dbReference>
<dbReference type="GO" id="GO:0016747">
    <property type="term" value="F:acyltransferase activity, transferring groups other than amino-acyl groups"/>
    <property type="evidence" value="ECO:0007669"/>
    <property type="project" value="InterPro"/>
</dbReference>
<dbReference type="Pfam" id="PF00583">
    <property type="entry name" value="Acetyltransf_1"/>
    <property type="match status" value="1"/>
</dbReference>
<feature type="domain" description="N-acetyltransferase" evidence="1">
    <location>
        <begin position="4"/>
        <end position="151"/>
    </location>
</feature>
<keyword evidence="3" id="KW-1185">Reference proteome</keyword>
<reference evidence="2 3" key="1">
    <citation type="submission" date="2014-07" db="EMBL/GenBank/DDBJ databases">
        <title>Genome of Chryseobacterium piperi CTM.</title>
        <authorList>
            <person name="Pipes S.E."/>
            <person name="Stropko S.J."/>
            <person name="Newman J.D."/>
        </authorList>
    </citation>
    <scope>NUCLEOTIDE SEQUENCE [LARGE SCALE GENOMIC DNA]</scope>
    <source>
        <strain evidence="2 3">CTM</strain>
    </source>
</reference>
<evidence type="ECO:0000313" key="2">
    <source>
        <dbReference type="EMBL" id="KFF15376.1"/>
    </source>
</evidence>
<dbReference type="RefSeq" id="WP_051887408.1">
    <property type="nucleotide sequence ID" value="NZ_CP023049.2"/>
</dbReference>
<evidence type="ECO:0000259" key="1">
    <source>
        <dbReference type="PROSITE" id="PS51186"/>
    </source>
</evidence>
<dbReference type="KEGG" id="cpip:CJF12_11675"/>
<protein>
    <recommendedName>
        <fullName evidence="1">N-acetyltransferase domain-containing protein</fullName>
    </recommendedName>
</protein>
<dbReference type="PROSITE" id="PS51186">
    <property type="entry name" value="GNAT"/>
    <property type="match status" value="1"/>
</dbReference>
<dbReference type="Proteomes" id="UP000028709">
    <property type="component" value="Unassembled WGS sequence"/>
</dbReference>
<gene>
    <name evidence="2" type="ORF">IQ37_18625</name>
</gene>
<sequence length="170" mass="20292">MEFLLITSPEDYRIKDIYHSYSSTFPEEEIRDWDQFIKLFTNPHAKVISVLHESKPIGYLIIWELSHYIFVEHFEVFAEFRNQKLGSHITGYLFKNYSRIILEIEPADAGEDAKRRYSFYQKNGFSLVDEMYVQPSYGEGKKSLNLWLLANYSPENIKEIKDEIYNIVYH</sequence>
<dbReference type="STRING" id="558152.IQ37_18625"/>
<dbReference type="AlphaFoldDB" id="A0A086AFB2"/>
<proteinExistence type="predicted"/>
<accession>A0A086AFB2</accession>
<evidence type="ECO:0000313" key="3">
    <source>
        <dbReference type="Proteomes" id="UP000028709"/>
    </source>
</evidence>